<protein>
    <recommendedName>
        <fullName evidence="4">DUF1440 domain-containing protein</fullName>
    </recommendedName>
</protein>
<accession>A0ABN1NHR1</accession>
<name>A0ABN1NHR1_9PSEU</name>
<dbReference type="RefSeq" id="WP_343946652.1">
    <property type="nucleotide sequence ID" value="NZ_BAAAHP010000306.1"/>
</dbReference>
<organism evidence="2 3">
    <name type="scientific">Pseudonocardia zijingensis</name>
    <dbReference type="NCBI Taxonomy" id="153376"/>
    <lineage>
        <taxon>Bacteria</taxon>
        <taxon>Bacillati</taxon>
        <taxon>Actinomycetota</taxon>
        <taxon>Actinomycetes</taxon>
        <taxon>Pseudonocardiales</taxon>
        <taxon>Pseudonocardiaceae</taxon>
        <taxon>Pseudonocardia</taxon>
    </lineage>
</organism>
<keyword evidence="3" id="KW-1185">Reference proteome</keyword>
<feature type="transmembrane region" description="Helical" evidence="1">
    <location>
        <begin position="153"/>
        <end position="170"/>
    </location>
</feature>
<dbReference type="Proteomes" id="UP001499967">
    <property type="component" value="Unassembled WGS sequence"/>
</dbReference>
<evidence type="ECO:0000313" key="2">
    <source>
        <dbReference type="EMBL" id="GAA0906990.1"/>
    </source>
</evidence>
<evidence type="ECO:0008006" key="4">
    <source>
        <dbReference type="Google" id="ProtNLM"/>
    </source>
</evidence>
<evidence type="ECO:0000313" key="3">
    <source>
        <dbReference type="Proteomes" id="UP001499967"/>
    </source>
</evidence>
<comment type="caution">
    <text evidence="2">The sequence shown here is derived from an EMBL/GenBank/DDBJ whole genome shotgun (WGS) entry which is preliminary data.</text>
</comment>
<reference evidence="2 3" key="1">
    <citation type="journal article" date="2019" name="Int. J. Syst. Evol. Microbiol.">
        <title>The Global Catalogue of Microorganisms (GCM) 10K type strain sequencing project: providing services to taxonomists for standard genome sequencing and annotation.</title>
        <authorList>
            <consortium name="The Broad Institute Genomics Platform"/>
            <consortium name="The Broad Institute Genome Sequencing Center for Infectious Disease"/>
            <person name="Wu L."/>
            <person name="Ma J."/>
        </authorList>
    </citation>
    <scope>NUCLEOTIDE SEQUENCE [LARGE SCALE GENOMIC DNA]</scope>
    <source>
        <strain evidence="2 3">JCM 11117</strain>
    </source>
</reference>
<keyword evidence="1" id="KW-0812">Transmembrane</keyword>
<feature type="transmembrane region" description="Helical" evidence="1">
    <location>
        <begin position="117"/>
        <end position="138"/>
    </location>
</feature>
<evidence type="ECO:0000256" key="1">
    <source>
        <dbReference type="SAM" id="Phobius"/>
    </source>
</evidence>
<proteinExistence type="predicted"/>
<sequence>MSKRRGSGIGSRAVRGMIAGVAGTAAMDLVWFNRYRRGGGKDPFLRREFGGDVLAWADASAPGQFGQKVERIVTGRQPPERWARTTTNVVHWATGIGWAVQYGVLAGRPTRHPVIRAVALGPVVWLSGYVILPLIGVYEPIWKYSVRTLVNDLSAHLVFGLTTSATYAALTRERA</sequence>
<gene>
    <name evidence="2" type="ORF">GCM10009559_75470</name>
</gene>
<keyword evidence="1" id="KW-0472">Membrane</keyword>
<feature type="transmembrane region" description="Helical" evidence="1">
    <location>
        <begin position="12"/>
        <end position="32"/>
    </location>
</feature>
<keyword evidence="1" id="KW-1133">Transmembrane helix</keyword>
<feature type="transmembrane region" description="Helical" evidence="1">
    <location>
        <begin position="89"/>
        <end position="105"/>
    </location>
</feature>
<dbReference type="EMBL" id="BAAAHP010000306">
    <property type="protein sequence ID" value="GAA0906990.1"/>
    <property type="molecule type" value="Genomic_DNA"/>
</dbReference>